<dbReference type="Gene3D" id="3.90.870.20">
    <property type="entry name" value="Carbamoyltransferase, C-terminal domain"/>
    <property type="match status" value="1"/>
</dbReference>
<proteinExistence type="inferred from homology"/>
<dbReference type="CDD" id="cd24098">
    <property type="entry name" value="ASKHA_NBD_TobZ_N"/>
    <property type="match status" value="1"/>
</dbReference>
<reference evidence="4 5" key="1">
    <citation type="submission" date="2016-10" db="EMBL/GenBank/DDBJ databases">
        <title>Paenibacillus species isolates.</title>
        <authorList>
            <person name="Beno S.M."/>
        </authorList>
    </citation>
    <scope>NUCLEOTIDE SEQUENCE [LARGE SCALE GENOMIC DNA]</scope>
    <source>
        <strain evidence="4 5">FSL H7-0744</strain>
    </source>
</reference>
<dbReference type="InterPro" id="IPR038152">
    <property type="entry name" value="Carbam_trans_C_sf"/>
</dbReference>
<accession>A0ABX3H093</accession>
<dbReference type="InterPro" id="IPR043129">
    <property type="entry name" value="ATPase_NBD"/>
</dbReference>
<evidence type="ECO:0000256" key="1">
    <source>
        <dbReference type="ARBA" id="ARBA00006129"/>
    </source>
</evidence>
<dbReference type="SUPFAM" id="SSF53067">
    <property type="entry name" value="Actin-like ATPase domain"/>
    <property type="match status" value="1"/>
</dbReference>
<dbReference type="Gene3D" id="3.30.420.40">
    <property type="match status" value="2"/>
</dbReference>
<dbReference type="Pfam" id="PF02543">
    <property type="entry name" value="Carbam_trans_N"/>
    <property type="match status" value="1"/>
</dbReference>
<keyword evidence="5" id="KW-1185">Reference proteome</keyword>
<dbReference type="Proteomes" id="UP000187412">
    <property type="component" value="Unassembled WGS sequence"/>
</dbReference>
<dbReference type="Pfam" id="PF16861">
    <property type="entry name" value="Carbam_trans_C"/>
    <property type="match status" value="1"/>
</dbReference>
<feature type="domain" description="Carbamoyltransferase C-terminal" evidence="3">
    <location>
        <begin position="386"/>
        <end position="553"/>
    </location>
</feature>
<dbReference type="PANTHER" id="PTHR34847">
    <property type="entry name" value="NODULATION PROTEIN U"/>
    <property type="match status" value="1"/>
</dbReference>
<dbReference type="RefSeq" id="WP_076113372.1">
    <property type="nucleotide sequence ID" value="NZ_MPTB01000041.1"/>
</dbReference>
<comment type="caution">
    <text evidence="4">The sequence shown here is derived from an EMBL/GenBank/DDBJ whole genome shotgun (WGS) entry which is preliminary data.</text>
</comment>
<sequence length="594" mass="65695">MSLTVIGISIHSHESACCLLHDGVLLSAAQEERFTRKKSGGGIPGHAFKWCLQHAGLSICDIDVLAYYEDPAMKRGQQQYSASGGNSKGAPDGQTNRLEGEIRKLLGYTGPIEVYGYPLSQAASAFYYSGFDEAAIMTHEGVGEWGTATYSYGRNLGIQVKEKIRFPHSIGLMYSTVAAYLGYQAIGQENLLMDVAPYGKPKYVEELRRLVKRTGGDRYEAEQKYFYFTQGQTMFSEELIQLFGRKEGGHPATEVTPFHLDMANSLQVVLEEMLLENVSYLHNIAPSRNLCLAGSLALNAAANRRLIQDGPFECVFIPPSTDNSGAALGAAALAYVRRAGTAIAPLENASLGPEYPDMEICRMLEAASLVYEDFRNNREQLLHTTARLLESDKIVGWFQGRMEFGSMALGNRSILADPRKPHVRERIIRDVKKSEFPFPSTISILEDKTGGYVDSARPSPFMLLTANVTSDMILPGVSHLDRSARVQTVCEAANPLFAGLIREFERRTSCPLLLNTSFNREGEPFVESPVDALCCFISTDMDALVIGSFIVHREKNQLDFMRNVLLDLEVPAKDSQPIGTRLFDKGESIYARIC</sequence>
<dbReference type="InterPro" id="IPR031730">
    <property type="entry name" value="Carbam_trans_C"/>
</dbReference>
<feature type="domain" description="Carbamoyltransferase" evidence="2">
    <location>
        <begin position="5"/>
        <end position="331"/>
    </location>
</feature>
<organism evidence="4 5">
    <name type="scientific">Paenibacillus borealis</name>
    <dbReference type="NCBI Taxonomy" id="160799"/>
    <lineage>
        <taxon>Bacteria</taxon>
        <taxon>Bacillati</taxon>
        <taxon>Bacillota</taxon>
        <taxon>Bacilli</taxon>
        <taxon>Bacillales</taxon>
        <taxon>Paenibacillaceae</taxon>
        <taxon>Paenibacillus</taxon>
    </lineage>
</organism>
<evidence type="ECO:0000313" key="4">
    <source>
        <dbReference type="EMBL" id="OMD42319.1"/>
    </source>
</evidence>
<dbReference type="InterPro" id="IPR051338">
    <property type="entry name" value="NodU/CmcH_Carbamoyltrnsfr"/>
</dbReference>
<evidence type="ECO:0000313" key="5">
    <source>
        <dbReference type="Proteomes" id="UP000187412"/>
    </source>
</evidence>
<dbReference type="InterPro" id="IPR003696">
    <property type="entry name" value="Carbtransf_dom"/>
</dbReference>
<gene>
    <name evidence="4" type="ORF">BSK56_25840</name>
</gene>
<dbReference type="EMBL" id="MPTB01000041">
    <property type="protein sequence ID" value="OMD42319.1"/>
    <property type="molecule type" value="Genomic_DNA"/>
</dbReference>
<comment type="similarity">
    <text evidence="1">Belongs to the NodU/CmcH family.</text>
</comment>
<evidence type="ECO:0000259" key="3">
    <source>
        <dbReference type="Pfam" id="PF16861"/>
    </source>
</evidence>
<evidence type="ECO:0000259" key="2">
    <source>
        <dbReference type="Pfam" id="PF02543"/>
    </source>
</evidence>
<name>A0ABX3H093_PAEBO</name>
<evidence type="ECO:0008006" key="6">
    <source>
        <dbReference type="Google" id="ProtNLM"/>
    </source>
</evidence>
<dbReference type="PANTHER" id="PTHR34847:SF1">
    <property type="entry name" value="NODULATION PROTEIN U"/>
    <property type="match status" value="1"/>
</dbReference>
<protein>
    <recommendedName>
        <fullName evidence="6">Carbamoyltransferase</fullName>
    </recommendedName>
</protein>